<dbReference type="OrthoDB" id="10264149at2759"/>
<keyword evidence="7" id="KW-0067">ATP-binding</keyword>
<evidence type="ECO:0000256" key="7">
    <source>
        <dbReference type="ARBA" id="ARBA00022840"/>
    </source>
</evidence>
<dbReference type="CDD" id="cd05167">
    <property type="entry name" value="PI4Kc_III_alpha"/>
    <property type="match status" value="1"/>
</dbReference>
<dbReference type="Pfam" id="PF00613">
    <property type="entry name" value="PI3Ka"/>
    <property type="match status" value="1"/>
</dbReference>
<dbReference type="GO" id="GO:0004430">
    <property type="term" value="F:1-phosphatidylinositol 4-kinase activity"/>
    <property type="evidence" value="ECO:0007669"/>
    <property type="project" value="UniProtKB-EC"/>
</dbReference>
<dbReference type="InterPro" id="IPR001263">
    <property type="entry name" value="PI3K_accessory_dom"/>
</dbReference>
<dbReference type="Gene3D" id="3.30.1010.10">
    <property type="entry name" value="Phosphatidylinositol 3-kinase Catalytic Subunit, Chain A, domain 4"/>
    <property type="match status" value="1"/>
</dbReference>
<dbReference type="PROSITE" id="PS00916">
    <property type="entry name" value="PI3_4_KINASE_2"/>
    <property type="match status" value="1"/>
</dbReference>
<dbReference type="Gene3D" id="1.10.1070.11">
    <property type="entry name" value="Phosphatidylinositol 3-/4-kinase, catalytic domain"/>
    <property type="match status" value="1"/>
</dbReference>
<dbReference type="InterPro" id="IPR018936">
    <property type="entry name" value="PI3/4_kinase_CS"/>
</dbReference>
<comment type="similarity">
    <text evidence="2">Belongs to the PI3/PI4-kinase family. Type III PI4K subfamily.</text>
</comment>
<evidence type="ECO:0000256" key="6">
    <source>
        <dbReference type="ARBA" id="ARBA00022777"/>
    </source>
</evidence>
<evidence type="ECO:0000256" key="2">
    <source>
        <dbReference type="ARBA" id="ARBA00006209"/>
    </source>
</evidence>
<dbReference type="FunFam" id="1.10.1070.11:FF:000012">
    <property type="entry name" value="Phosphatidylinositol 4-kinase alpha 1"/>
    <property type="match status" value="1"/>
</dbReference>
<dbReference type="GO" id="GO:0005886">
    <property type="term" value="C:plasma membrane"/>
    <property type="evidence" value="ECO:0007669"/>
    <property type="project" value="TreeGrafter"/>
</dbReference>
<keyword evidence="11" id="KW-1185">Reference proteome</keyword>
<gene>
    <name evidence="10" type="ORF">GYMLUDRAFT_262591</name>
</gene>
<keyword evidence="6" id="KW-0418">Kinase</keyword>
<sequence length="1950" mass="218482">MDFLELNIHQQILADIASNVGDTPEQIQHANTLIASNVQTRSDTGENVEGNGDEKQNKIPRVFMSASRVHCNIAFGELVVNFPDSHISENIDTLMPVLVDVLRDVPHIDFDPCLSWEEWALPDQLVYSTVSALLRMATSHPRYSQAATEAICAFISDVVDNIKNGDPLDVLTQLTPALHGMYRAISSTSFAWTLQQWEMLANRLNYICSADMVDRLNHLITDLVQSDHLESDTLQFISTFLARYVSRGRPLSGYFIVCCVIETLWTVLAQALAPPPPTVPGGVTEAAAANKAWNSLMRQAAVELDISDKKTVTALNQAINYAMQCFTDLLVQIEEMDQEPSLDTYAWETMSESLKLASVCSVVLRKVDEKLFARLLLLLSDEAPISDNLVQEAALKATTVVVQNFPGKAAQLATHLRRFVTSPIPIFEFEFASESRAPPPLAAAAKCLALCIKLAPGDDLIMSNMYSLLNYIAATSKEIYESSNTSQLMNNPLYNGLDRHSMANVETGLRGLSDDEKRFVGISTISVVTRLALEFRMEEVTRLTISMLLQRLRSAEPTVEAAIAYNLVDLALSAPESSFVDIIRMFSTINRSANPDDPRFSNNMILAAQTRLAQELHRRPELYEIYLVELLTLFADKGVAIQNVKTENHHIKIDDMIEQLASLLLPIDALLSHQDFTPHVNDSPTLVSLFRNMWFLCVLFNFTIDDKEATAMEWQKPALARIATKTPPMVLEESHDSVASDVEYNSVIRQDYAHTVISKHRQSLTKHISLRSSDIRGLSSGQIIFLLTMHDMESMRSAAGLTSSLVSYFVNESLNKHPALSACMESIAEKVIRGCIIDLNTEAAQQALPEQLSSELQALLVGSTHRMAKARDVAAKFMNRLISSFPSLMCDPPLVFAILEVLTLLRRACDNEFTDEFNPVHEFESSRTGIKLQLTDSYQVRNEILVQLQRNATSWFELALGRAPVELQSTLQKYLAVSQIASDSSELGASIAEKFGRAIGPVQRQLTSLAKLSNWKADKAKVLSSQIASKGYFAGEAAGLRLASRTASDKLEQLPPQDAPSGELLALKKKLADSMKEIQNKSSTLTVQDLKRLLFRCAATLISLNKSDHELLHYLVSIPFEVSTPSSISAATEVWTWVIAEKPSIEVALMSELLSAWIDTIKDEKGIFSTSLNYDDPFYHPISYSPTDKDTIDLGTTNARRLLTPHAMVLQMLFSRLQAARYRRPGVMFLLQHLVLRSARAHHSFSTHALAREARFSFLLFAFETLRSSHLESFCEHTLRESLYGVAYAWFAVRPQWSYGANRVQVEADVKVLSEFLSYLQSDTTRDALTVSSLAPSQSAPRATYYASRLRDVNYPLRLLVENEIFRLNVWANPMNDPKRGVDHVGTTLIESSWPAVIRTVWQINPAIAVHMTERFKLTVIRNDVTKLVRSSTPDVLDIPEALNFLLGDGMDLSVRRDLKLLPLWAPVPPVTANMFFEPRFKSDPLLLQYAHRVLEQHPVELTFFFVPQVVQALRYDELGYVSRFIFETAKISQLFCHQIIWNMKANCFKDDLAEIEDPLKPTLDLVMDRVVDSLSGEARGFYDREFGFFNEVTSISGKLKPFIKKTKPEKKAKIDEEMAKIVVDVGVYLPSNPDGVVVDIDKKSGRPLQSHAKAPFMATFKVRKERISIEKDPESLGDDGIERRVEYDVWQQAIFKVGDDCRQDVLALQIIAMFKNIFMSVGLTLYLYPYRVTATGPGCGVIDVVPNATSRDEMGRAKVNDLLDFFVAKYGGQDTVAFQRARLNFIQSMAAYSVACYILQIKDRHNGNIMIDGEGHIVHIDFGFLFDIGPGGVKFEPSSFKLNHEMILLMGGRNSQGYQLFQHLTVKAFLAIRPFADQLVDTVALMLGTGLPSFKGEGTIKRLRDRFALGLNERHAAEFMMGVIKNAHENVRSTVYDEFQRLQNGIPYK</sequence>
<organism evidence="10 11">
    <name type="scientific">Collybiopsis luxurians FD-317 M1</name>
    <dbReference type="NCBI Taxonomy" id="944289"/>
    <lineage>
        <taxon>Eukaryota</taxon>
        <taxon>Fungi</taxon>
        <taxon>Dikarya</taxon>
        <taxon>Basidiomycota</taxon>
        <taxon>Agaricomycotina</taxon>
        <taxon>Agaricomycetes</taxon>
        <taxon>Agaricomycetidae</taxon>
        <taxon>Agaricales</taxon>
        <taxon>Marasmiineae</taxon>
        <taxon>Omphalotaceae</taxon>
        <taxon>Collybiopsis</taxon>
        <taxon>Collybiopsis luxurians</taxon>
    </lineage>
</organism>
<dbReference type="PROSITE" id="PS00915">
    <property type="entry name" value="PI3_4_KINASE_1"/>
    <property type="match status" value="1"/>
</dbReference>
<evidence type="ECO:0000259" key="8">
    <source>
        <dbReference type="PROSITE" id="PS50290"/>
    </source>
</evidence>
<protein>
    <recommendedName>
        <fullName evidence="3">1-phosphatidylinositol 4-kinase</fullName>
        <ecNumber evidence="3">2.7.1.67</ecNumber>
    </recommendedName>
</protein>
<dbReference type="SUPFAM" id="SSF48371">
    <property type="entry name" value="ARM repeat"/>
    <property type="match status" value="2"/>
</dbReference>
<dbReference type="Pfam" id="PF00454">
    <property type="entry name" value="PI3_PI4_kinase"/>
    <property type="match status" value="1"/>
</dbReference>
<dbReference type="HOGENOM" id="CLU_000893_0_0_1"/>
<dbReference type="InterPro" id="IPR036940">
    <property type="entry name" value="PI3/4_kinase_cat_sf"/>
</dbReference>
<dbReference type="PROSITE" id="PS51545">
    <property type="entry name" value="PIK_HELICAL"/>
    <property type="match status" value="1"/>
</dbReference>
<dbReference type="PANTHER" id="PTHR10048:SF15">
    <property type="entry name" value="PHOSPHATIDYLINOSITOL 4-KINASE ALPHA"/>
    <property type="match status" value="1"/>
</dbReference>
<dbReference type="FunFam" id="3.30.1010.10:FF:000014">
    <property type="entry name" value="Phosphatidylinositol 4-kinase STT4"/>
    <property type="match status" value="1"/>
</dbReference>
<dbReference type="InterPro" id="IPR011009">
    <property type="entry name" value="Kinase-like_dom_sf"/>
</dbReference>
<dbReference type="Gene3D" id="1.25.40.70">
    <property type="entry name" value="Phosphatidylinositol 3-kinase, accessory domain (PIK)"/>
    <property type="match status" value="1"/>
</dbReference>
<dbReference type="FunFam" id="1.25.40.70:FF:000011">
    <property type="entry name" value="Phosphatidylinositol 4-kinase alpha"/>
    <property type="match status" value="1"/>
</dbReference>
<dbReference type="Pfam" id="PF19274">
    <property type="entry name" value="PI4K_N"/>
    <property type="match status" value="3"/>
</dbReference>
<evidence type="ECO:0000313" key="11">
    <source>
        <dbReference type="Proteomes" id="UP000053593"/>
    </source>
</evidence>
<evidence type="ECO:0000256" key="4">
    <source>
        <dbReference type="ARBA" id="ARBA00022679"/>
    </source>
</evidence>
<evidence type="ECO:0000256" key="1">
    <source>
        <dbReference type="ARBA" id="ARBA00001686"/>
    </source>
</evidence>
<dbReference type="PROSITE" id="PS50290">
    <property type="entry name" value="PI3_4_KINASE_3"/>
    <property type="match status" value="1"/>
</dbReference>
<evidence type="ECO:0000256" key="3">
    <source>
        <dbReference type="ARBA" id="ARBA00012169"/>
    </source>
</evidence>
<proteinExistence type="inferred from homology"/>
<dbReference type="SMART" id="SM00145">
    <property type="entry name" value="PI3Ka"/>
    <property type="match status" value="1"/>
</dbReference>
<evidence type="ECO:0000259" key="9">
    <source>
        <dbReference type="PROSITE" id="PS51545"/>
    </source>
</evidence>
<keyword evidence="5" id="KW-0547">Nucleotide-binding</keyword>
<dbReference type="InterPro" id="IPR000403">
    <property type="entry name" value="PI3/4_kinase_cat_dom"/>
</dbReference>
<comment type="catalytic activity">
    <reaction evidence="1">
        <text>a 1,2-diacyl-sn-glycero-3-phospho-(1D-myo-inositol) + ATP = a 1,2-diacyl-sn-glycero-3-phospho-(1D-myo-inositol 4-phosphate) + ADP + H(+)</text>
        <dbReference type="Rhea" id="RHEA:19877"/>
        <dbReference type="ChEBI" id="CHEBI:15378"/>
        <dbReference type="ChEBI" id="CHEBI:30616"/>
        <dbReference type="ChEBI" id="CHEBI:57880"/>
        <dbReference type="ChEBI" id="CHEBI:58178"/>
        <dbReference type="ChEBI" id="CHEBI:456216"/>
        <dbReference type="EC" id="2.7.1.67"/>
    </reaction>
</comment>
<dbReference type="SUPFAM" id="SSF56112">
    <property type="entry name" value="Protein kinase-like (PK-like)"/>
    <property type="match status" value="1"/>
</dbReference>
<reference evidence="10 11" key="1">
    <citation type="submission" date="2014-04" db="EMBL/GenBank/DDBJ databases">
        <title>Evolutionary Origins and Diversification of the Mycorrhizal Mutualists.</title>
        <authorList>
            <consortium name="DOE Joint Genome Institute"/>
            <consortium name="Mycorrhizal Genomics Consortium"/>
            <person name="Kohler A."/>
            <person name="Kuo A."/>
            <person name="Nagy L.G."/>
            <person name="Floudas D."/>
            <person name="Copeland A."/>
            <person name="Barry K.W."/>
            <person name="Cichocki N."/>
            <person name="Veneault-Fourrey C."/>
            <person name="LaButti K."/>
            <person name="Lindquist E.A."/>
            <person name="Lipzen A."/>
            <person name="Lundell T."/>
            <person name="Morin E."/>
            <person name="Murat C."/>
            <person name="Riley R."/>
            <person name="Ohm R."/>
            <person name="Sun H."/>
            <person name="Tunlid A."/>
            <person name="Henrissat B."/>
            <person name="Grigoriev I.V."/>
            <person name="Hibbett D.S."/>
            <person name="Martin F."/>
        </authorList>
    </citation>
    <scope>NUCLEOTIDE SEQUENCE [LARGE SCALE GENOMIC DNA]</scope>
    <source>
        <strain evidence="10 11">FD-317 M1</strain>
    </source>
</reference>
<feature type="domain" description="PIK helical" evidence="9">
    <location>
        <begin position="1384"/>
        <end position="1570"/>
    </location>
</feature>
<accession>A0A0D0CRK9</accession>
<dbReference type="GO" id="GO:0046854">
    <property type="term" value="P:phosphatidylinositol phosphate biosynthetic process"/>
    <property type="evidence" value="ECO:0007669"/>
    <property type="project" value="InterPro"/>
</dbReference>
<dbReference type="InterPro" id="IPR015433">
    <property type="entry name" value="PI3/4_kinase"/>
</dbReference>
<dbReference type="InterPro" id="IPR045495">
    <property type="entry name" value="PI4K_N"/>
</dbReference>
<dbReference type="EMBL" id="KN834786">
    <property type="protein sequence ID" value="KIK58253.1"/>
    <property type="molecule type" value="Genomic_DNA"/>
</dbReference>
<dbReference type="GO" id="GO:0005524">
    <property type="term" value="F:ATP binding"/>
    <property type="evidence" value="ECO:0007669"/>
    <property type="project" value="UniProtKB-KW"/>
</dbReference>
<name>A0A0D0CRK9_9AGAR</name>
<feature type="domain" description="PI3K/PI4K catalytic" evidence="8">
    <location>
        <begin position="1671"/>
        <end position="1933"/>
    </location>
</feature>
<dbReference type="PANTHER" id="PTHR10048">
    <property type="entry name" value="PHOSPHATIDYLINOSITOL KINASE"/>
    <property type="match status" value="1"/>
</dbReference>
<dbReference type="SMART" id="SM00146">
    <property type="entry name" value="PI3Kc"/>
    <property type="match status" value="1"/>
</dbReference>
<dbReference type="InterPro" id="IPR016024">
    <property type="entry name" value="ARM-type_fold"/>
</dbReference>
<dbReference type="EC" id="2.7.1.67" evidence="3"/>
<evidence type="ECO:0000256" key="5">
    <source>
        <dbReference type="ARBA" id="ARBA00022741"/>
    </source>
</evidence>
<keyword evidence="4" id="KW-0808">Transferase</keyword>
<dbReference type="InterPro" id="IPR042236">
    <property type="entry name" value="PI3K_accessory_sf"/>
</dbReference>
<dbReference type="GO" id="GO:0048015">
    <property type="term" value="P:phosphatidylinositol-mediated signaling"/>
    <property type="evidence" value="ECO:0007669"/>
    <property type="project" value="TreeGrafter"/>
</dbReference>
<evidence type="ECO:0000313" key="10">
    <source>
        <dbReference type="EMBL" id="KIK58253.1"/>
    </source>
</evidence>
<dbReference type="GO" id="GO:0005737">
    <property type="term" value="C:cytoplasm"/>
    <property type="evidence" value="ECO:0007669"/>
    <property type="project" value="TreeGrafter"/>
</dbReference>
<dbReference type="Proteomes" id="UP000053593">
    <property type="component" value="Unassembled WGS sequence"/>
</dbReference>